<organism evidence="1">
    <name type="scientific">marine sediment metagenome</name>
    <dbReference type="NCBI Taxonomy" id="412755"/>
    <lineage>
        <taxon>unclassified sequences</taxon>
        <taxon>metagenomes</taxon>
        <taxon>ecological metagenomes</taxon>
    </lineage>
</organism>
<evidence type="ECO:0008006" key="2">
    <source>
        <dbReference type="Google" id="ProtNLM"/>
    </source>
</evidence>
<dbReference type="AlphaFoldDB" id="A0A0F8W8D8"/>
<feature type="non-terminal residue" evidence="1">
    <location>
        <position position="1"/>
    </location>
</feature>
<evidence type="ECO:0000313" key="1">
    <source>
        <dbReference type="EMBL" id="KKK52863.1"/>
    </source>
</evidence>
<protein>
    <recommendedName>
        <fullName evidence="2">F5/8 type C domain-containing protein</fullName>
    </recommendedName>
</protein>
<proteinExistence type="predicted"/>
<name>A0A0F8W8D8_9ZZZZ</name>
<dbReference type="EMBL" id="LAZR01066799">
    <property type="protein sequence ID" value="KKK52863.1"/>
    <property type="molecule type" value="Genomic_DNA"/>
</dbReference>
<dbReference type="Gene3D" id="2.60.120.260">
    <property type="entry name" value="Galactose-binding domain-like"/>
    <property type="match status" value="1"/>
</dbReference>
<accession>A0A0F8W8D8</accession>
<gene>
    <name evidence="1" type="ORF">LCGC14_3100610</name>
</gene>
<reference evidence="1" key="1">
    <citation type="journal article" date="2015" name="Nature">
        <title>Complex archaea that bridge the gap between prokaryotes and eukaryotes.</title>
        <authorList>
            <person name="Spang A."/>
            <person name="Saw J.H."/>
            <person name="Jorgensen S.L."/>
            <person name="Zaremba-Niedzwiedzka K."/>
            <person name="Martijn J."/>
            <person name="Lind A.E."/>
            <person name="van Eijk R."/>
            <person name="Schleper C."/>
            <person name="Guy L."/>
            <person name="Ettema T.J."/>
        </authorList>
    </citation>
    <scope>NUCLEOTIDE SEQUENCE</scope>
</reference>
<comment type="caution">
    <text evidence="1">The sequence shown here is derived from an EMBL/GenBank/DDBJ whole genome shotgun (WGS) entry which is preliminary data.</text>
</comment>
<sequence>IEVQVSPNDSDWATLKTTLEITAGDVNISGTVNARFVRLKVKTAEGGDSVEDLYLNVK</sequence>